<proteinExistence type="predicted"/>
<dbReference type="AlphaFoldDB" id="A0A0E4FXN4"/>
<gene>
    <name evidence="1" type="ORF">NK6_8756</name>
</gene>
<evidence type="ECO:0000313" key="2">
    <source>
        <dbReference type="Proteomes" id="UP000063308"/>
    </source>
</evidence>
<dbReference type="EMBL" id="AP014685">
    <property type="protein sequence ID" value="BAR61903.1"/>
    <property type="molecule type" value="Genomic_DNA"/>
</dbReference>
<protein>
    <submittedName>
        <fullName evidence="1">Uncharacterized protein</fullName>
    </submittedName>
</protein>
<evidence type="ECO:0000313" key="1">
    <source>
        <dbReference type="EMBL" id="BAR61903.1"/>
    </source>
</evidence>
<reference evidence="1 2" key="1">
    <citation type="submission" date="2014-11" db="EMBL/GenBank/DDBJ databases">
        <title>Symbiosis island explosion on the genome of extra-slow-growing strains of soybean bradyrhizobia with massive insertion sequences.</title>
        <authorList>
            <person name="Iida T."/>
            <person name="Minamisawa K."/>
        </authorList>
    </citation>
    <scope>NUCLEOTIDE SEQUENCE [LARGE SCALE GENOMIC DNA]</scope>
    <source>
        <strain evidence="1 2">NK6</strain>
    </source>
</reference>
<dbReference type="Proteomes" id="UP000063308">
    <property type="component" value="Chromosome"/>
</dbReference>
<name>A0A0E4FXN4_9BRAD</name>
<accession>A0A0E4FXN4</accession>
<sequence>MIGFGMQKTDVFGLPWLSSKPERAIFDELQYACVYAVGPTGGRPLRIGWARQLKDRMQALQLGSWKELRIHHIAWVAGDMLAIRLFNEATATLDKAKRRLANDWFDITPEFAQQAIRLAADKSGIQTITHGEMLQKVRNIRKSRIEDVIKRA</sequence>
<organism evidence="1 2">
    <name type="scientific">Bradyrhizobium diazoefficiens</name>
    <dbReference type="NCBI Taxonomy" id="1355477"/>
    <lineage>
        <taxon>Bacteria</taxon>
        <taxon>Pseudomonadati</taxon>
        <taxon>Pseudomonadota</taxon>
        <taxon>Alphaproteobacteria</taxon>
        <taxon>Hyphomicrobiales</taxon>
        <taxon>Nitrobacteraceae</taxon>
        <taxon>Bradyrhizobium</taxon>
    </lineage>
</organism>